<dbReference type="OrthoDB" id="202203at2759"/>
<dbReference type="EMBL" id="JAGGNH010000008">
    <property type="protein sequence ID" value="KAJ0965621.1"/>
    <property type="molecule type" value="Genomic_DNA"/>
</dbReference>
<keyword evidence="8" id="KW-1185">Reference proteome</keyword>
<dbReference type="PANTHER" id="PTHR43735">
    <property type="entry name" value="APOPTOSIS-INDUCING FACTOR 1"/>
    <property type="match status" value="1"/>
</dbReference>
<evidence type="ECO:0000256" key="2">
    <source>
        <dbReference type="ARBA" id="ARBA00022630"/>
    </source>
</evidence>
<evidence type="ECO:0000256" key="5">
    <source>
        <dbReference type="ARBA" id="ARBA00057036"/>
    </source>
</evidence>
<protein>
    <recommendedName>
        <fullName evidence="6">FAD/NAD(P)-binding domain-containing protein</fullName>
    </recommendedName>
</protein>
<dbReference type="SUPFAM" id="SSF51905">
    <property type="entry name" value="FAD/NAD(P)-binding domain"/>
    <property type="match status" value="1"/>
</dbReference>
<evidence type="ECO:0000256" key="4">
    <source>
        <dbReference type="ARBA" id="ARBA00023002"/>
    </source>
</evidence>
<dbReference type="GO" id="GO:0004174">
    <property type="term" value="F:electron-transferring-flavoprotein dehydrogenase activity"/>
    <property type="evidence" value="ECO:0007669"/>
    <property type="project" value="TreeGrafter"/>
</dbReference>
<name>A0A9D5C2T5_9LILI</name>
<keyword evidence="3" id="KW-0274">FAD</keyword>
<dbReference type="PANTHER" id="PTHR43735:SF3">
    <property type="entry name" value="FERROPTOSIS SUPPRESSOR PROTEIN 1"/>
    <property type="match status" value="1"/>
</dbReference>
<feature type="domain" description="FAD/NAD(P)-binding" evidence="6">
    <location>
        <begin position="8"/>
        <end position="274"/>
    </location>
</feature>
<keyword evidence="4" id="KW-0560">Oxidoreductase</keyword>
<comment type="function">
    <text evidence="5">Putative FAD-dependent oxidoreductase.</text>
</comment>
<dbReference type="GO" id="GO:0005737">
    <property type="term" value="C:cytoplasm"/>
    <property type="evidence" value="ECO:0007669"/>
    <property type="project" value="TreeGrafter"/>
</dbReference>
<proteinExistence type="inferred from homology"/>
<comment type="similarity">
    <text evidence="1">Belongs to the FAD-dependent oxidoreductase family.</text>
</comment>
<evidence type="ECO:0000256" key="3">
    <source>
        <dbReference type="ARBA" id="ARBA00022827"/>
    </source>
</evidence>
<evidence type="ECO:0000313" key="7">
    <source>
        <dbReference type="EMBL" id="KAJ0965621.1"/>
    </source>
</evidence>
<dbReference type="InterPro" id="IPR036188">
    <property type="entry name" value="FAD/NAD-bd_sf"/>
</dbReference>
<dbReference type="Pfam" id="PF07992">
    <property type="entry name" value="Pyr_redox_2"/>
    <property type="match status" value="1"/>
</dbReference>
<evidence type="ECO:0000256" key="1">
    <source>
        <dbReference type="ARBA" id="ARBA00006442"/>
    </source>
</evidence>
<reference evidence="7" key="1">
    <citation type="submission" date="2021-03" db="EMBL/GenBank/DDBJ databases">
        <authorList>
            <person name="Li Z."/>
            <person name="Yang C."/>
        </authorList>
    </citation>
    <scope>NUCLEOTIDE SEQUENCE</scope>
    <source>
        <strain evidence="7">Dzin_1.0</strain>
        <tissue evidence="7">Leaf</tissue>
    </source>
</reference>
<keyword evidence="2" id="KW-0285">Flavoprotein</keyword>
<dbReference type="Proteomes" id="UP001085076">
    <property type="component" value="Miscellaneous, Linkage group lg08"/>
</dbReference>
<comment type="caution">
    <text evidence="7">The sequence shown here is derived from an EMBL/GenBank/DDBJ whole genome shotgun (WGS) entry which is preliminary data.</text>
</comment>
<gene>
    <name evidence="7" type="ORF">J5N97_026759</name>
</gene>
<reference evidence="7" key="2">
    <citation type="journal article" date="2022" name="Hortic Res">
        <title>The genome of Dioscorea zingiberensis sheds light on the biosynthesis, origin and evolution of the medicinally important diosgenin saponins.</title>
        <authorList>
            <person name="Li Y."/>
            <person name="Tan C."/>
            <person name="Li Z."/>
            <person name="Guo J."/>
            <person name="Li S."/>
            <person name="Chen X."/>
            <person name="Wang C."/>
            <person name="Dai X."/>
            <person name="Yang H."/>
            <person name="Song W."/>
            <person name="Hou L."/>
            <person name="Xu J."/>
            <person name="Tong Z."/>
            <person name="Xu A."/>
            <person name="Yuan X."/>
            <person name="Wang W."/>
            <person name="Yang Q."/>
            <person name="Chen L."/>
            <person name="Sun Z."/>
            <person name="Wang K."/>
            <person name="Pan B."/>
            <person name="Chen J."/>
            <person name="Bao Y."/>
            <person name="Liu F."/>
            <person name="Qi X."/>
            <person name="Gang D.R."/>
            <person name="Wen J."/>
            <person name="Li J."/>
        </authorList>
    </citation>
    <scope>NUCLEOTIDE SEQUENCE</scope>
    <source>
        <strain evidence="7">Dzin_1.0</strain>
    </source>
</reference>
<dbReference type="InterPro" id="IPR023753">
    <property type="entry name" value="FAD/NAD-binding_dom"/>
</dbReference>
<evidence type="ECO:0000313" key="8">
    <source>
        <dbReference type="Proteomes" id="UP001085076"/>
    </source>
</evidence>
<accession>A0A9D5C2T5</accession>
<dbReference type="FunFam" id="3.50.50.100:FF:000006">
    <property type="entry name" value="apoptosis-inducing factor 2"/>
    <property type="match status" value="1"/>
</dbReference>
<dbReference type="GO" id="GO:0050660">
    <property type="term" value="F:flavin adenine dinucleotide binding"/>
    <property type="evidence" value="ECO:0007669"/>
    <property type="project" value="TreeGrafter"/>
</dbReference>
<dbReference type="Gene3D" id="3.50.50.100">
    <property type="match status" value="1"/>
</dbReference>
<dbReference type="PRINTS" id="PR00368">
    <property type="entry name" value="FADPNR"/>
</dbReference>
<dbReference type="AlphaFoldDB" id="A0A9D5C2T5"/>
<evidence type="ECO:0000259" key="6">
    <source>
        <dbReference type="Pfam" id="PF07992"/>
    </source>
</evidence>
<sequence>MEGGATGKKVVVVGGGVAGAFLAKSMQFVADVTLIDPKEYFEIPWASLRSMVEPSFSERTLIKHTDYFTNGRVVTSPAINITEKEVLTAEGRSVLYDYLVIATGHVDSTPQSRKDRIAQYEQDNQKIKASNSVLIIGGGPTGVELAGEIAVDYPEKKITVVHKGSRLLEFIGQKASDKTMDWLTSRKVEVLLNQTINLDSVSESEKIYTTSTGENISADCHFICVGKPIGSSWLQESILKDCLNKKGSLMVDENLRVRGKKNIFAIGDITDVPEIKQGFLAQKHASVVVKNLKLLIKGAKESKLSKYKPASAMAIVSLGRKEGVAQLPFMTMIGCIPGIIKSKDLFVGKTRKQLGLDPGTA</sequence>
<organism evidence="7 8">
    <name type="scientific">Dioscorea zingiberensis</name>
    <dbReference type="NCBI Taxonomy" id="325984"/>
    <lineage>
        <taxon>Eukaryota</taxon>
        <taxon>Viridiplantae</taxon>
        <taxon>Streptophyta</taxon>
        <taxon>Embryophyta</taxon>
        <taxon>Tracheophyta</taxon>
        <taxon>Spermatophyta</taxon>
        <taxon>Magnoliopsida</taxon>
        <taxon>Liliopsida</taxon>
        <taxon>Dioscoreales</taxon>
        <taxon>Dioscoreaceae</taxon>
        <taxon>Dioscorea</taxon>
    </lineage>
</organism>